<dbReference type="CDD" id="cd05327">
    <property type="entry name" value="retinol-DH_like_SDR_c_like"/>
    <property type="match status" value="1"/>
</dbReference>
<keyword evidence="3" id="KW-0560">Oxidoreductase</keyword>
<reference evidence="4 5" key="1">
    <citation type="submission" date="2024-02" db="EMBL/GenBank/DDBJ databases">
        <title>Discinaceae phylogenomics.</title>
        <authorList>
            <person name="Dirks A.C."/>
            <person name="James T.Y."/>
        </authorList>
    </citation>
    <scope>NUCLEOTIDE SEQUENCE [LARGE SCALE GENOMIC DNA]</scope>
    <source>
        <strain evidence="4 5">ACD0624</strain>
    </source>
</reference>
<keyword evidence="2" id="KW-0521">NADP</keyword>
<dbReference type="PANTHER" id="PTHR24320:SF282">
    <property type="entry name" value="WW DOMAIN-CONTAINING OXIDOREDUCTASE"/>
    <property type="match status" value="1"/>
</dbReference>
<name>A0ABR3GJB5_9PEZI</name>
<evidence type="ECO:0000313" key="4">
    <source>
        <dbReference type="EMBL" id="KAL0636021.1"/>
    </source>
</evidence>
<gene>
    <name evidence="4" type="ORF">Q9L58_005050</name>
</gene>
<dbReference type="Gene3D" id="3.40.50.720">
    <property type="entry name" value="NAD(P)-binding Rossmann-like Domain"/>
    <property type="match status" value="1"/>
</dbReference>
<dbReference type="SUPFAM" id="SSF51735">
    <property type="entry name" value="NAD(P)-binding Rossmann-fold domains"/>
    <property type="match status" value="1"/>
</dbReference>
<dbReference type="InterPro" id="IPR036291">
    <property type="entry name" value="NAD(P)-bd_dom_sf"/>
</dbReference>
<proteinExistence type="inferred from homology"/>
<dbReference type="Proteomes" id="UP001447188">
    <property type="component" value="Unassembled WGS sequence"/>
</dbReference>
<evidence type="ECO:0000313" key="5">
    <source>
        <dbReference type="Proteomes" id="UP001447188"/>
    </source>
</evidence>
<dbReference type="EMBL" id="JBBBZM010000058">
    <property type="protein sequence ID" value="KAL0636021.1"/>
    <property type="molecule type" value="Genomic_DNA"/>
</dbReference>
<comment type="similarity">
    <text evidence="1">Belongs to the short-chain dehydrogenases/reductases (SDR) family.</text>
</comment>
<protein>
    <submittedName>
        <fullName evidence="4">Uncharacterized protein</fullName>
    </submittedName>
</protein>
<dbReference type="InterPro" id="IPR002347">
    <property type="entry name" value="SDR_fam"/>
</dbReference>
<dbReference type="PRINTS" id="PR00081">
    <property type="entry name" value="GDHRDH"/>
</dbReference>
<dbReference type="PANTHER" id="PTHR24320">
    <property type="entry name" value="RETINOL DEHYDROGENASE"/>
    <property type="match status" value="1"/>
</dbReference>
<evidence type="ECO:0000256" key="2">
    <source>
        <dbReference type="ARBA" id="ARBA00022857"/>
    </source>
</evidence>
<dbReference type="Pfam" id="PF00106">
    <property type="entry name" value="adh_short"/>
    <property type="match status" value="1"/>
</dbReference>
<organism evidence="4 5">
    <name type="scientific">Discina gigas</name>
    <dbReference type="NCBI Taxonomy" id="1032678"/>
    <lineage>
        <taxon>Eukaryota</taxon>
        <taxon>Fungi</taxon>
        <taxon>Dikarya</taxon>
        <taxon>Ascomycota</taxon>
        <taxon>Pezizomycotina</taxon>
        <taxon>Pezizomycetes</taxon>
        <taxon>Pezizales</taxon>
        <taxon>Discinaceae</taxon>
        <taxon>Discina</taxon>
    </lineage>
</organism>
<keyword evidence="5" id="KW-1185">Reference proteome</keyword>
<sequence>MGFDPSQLPDLSGKIYLVTGGNTGIGKETVKHLAGHHAKVYLAARSEAKADVAIADIQKSVPNADIRFLKLDMMDLASVAASAKDFLSKETKLHGLVNNAGIMAVEFAESTDGYESQFQTNYLSHWLFTNILLPVLLHTAADAAPGAVRIINVTSNGHNLFAPKAGIDFSDINQIAGSPWSRYGMSKLGNILHSKELHRRYGPGSSAESRQIAANVLPGTTPPATGEIWTASAHPGAVDTNLNTQTTGFNFQPILKCFGVYSNPEKGAYTSLYVAASADFKSSDSGNYYSPVAKKSKPSKHAQDAELAKKLWDWTETELKGKKLI</sequence>
<comment type="caution">
    <text evidence="4">The sequence shown here is derived from an EMBL/GenBank/DDBJ whole genome shotgun (WGS) entry which is preliminary data.</text>
</comment>
<accession>A0ABR3GJB5</accession>
<evidence type="ECO:0000256" key="3">
    <source>
        <dbReference type="ARBA" id="ARBA00023002"/>
    </source>
</evidence>
<evidence type="ECO:0000256" key="1">
    <source>
        <dbReference type="ARBA" id="ARBA00006484"/>
    </source>
</evidence>